<dbReference type="EMBL" id="JAPEVB010000003">
    <property type="protein sequence ID" value="KAJ4392251.1"/>
    <property type="molecule type" value="Genomic_DNA"/>
</dbReference>
<dbReference type="SUPFAM" id="SSF103473">
    <property type="entry name" value="MFS general substrate transporter"/>
    <property type="match status" value="2"/>
</dbReference>
<reference evidence="8" key="1">
    <citation type="submission" date="2022-10" db="EMBL/GenBank/DDBJ databases">
        <title>Tapping the CABI collections for fungal endophytes: first genome assemblies for Collariella, Neodidymelliopsis, Ascochyta clinopodiicola, Didymella pomorum, Didymosphaeria variabile, Neocosmospora piperis and Neocucurbitaria cava.</title>
        <authorList>
            <person name="Hill R."/>
        </authorList>
    </citation>
    <scope>NUCLEOTIDE SEQUENCE</scope>
    <source>
        <strain evidence="8">IMI 355082</strain>
    </source>
</reference>
<evidence type="ECO:0000256" key="1">
    <source>
        <dbReference type="ARBA" id="ARBA00004141"/>
    </source>
</evidence>
<feature type="region of interest" description="Disordered" evidence="5">
    <location>
        <begin position="1"/>
        <end position="31"/>
    </location>
</feature>
<evidence type="ECO:0000256" key="5">
    <source>
        <dbReference type="SAM" id="MobiDB-lite"/>
    </source>
</evidence>
<evidence type="ECO:0000313" key="9">
    <source>
        <dbReference type="Proteomes" id="UP001140453"/>
    </source>
</evidence>
<dbReference type="PANTHER" id="PTHR23501:SF55">
    <property type="entry name" value="SIDEROPHORE IRON TRANSPORTER, PUTATIVE (AFU_ORTHOLOGUE AFUA_3G03440)-RELATED"/>
    <property type="match status" value="1"/>
</dbReference>
<feature type="transmembrane region" description="Helical" evidence="6">
    <location>
        <begin position="353"/>
        <end position="373"/>
    </location>
</feature>
<evidence type="ECO:0000256" key="4">
    <source>
        <dbReference type="ARBA" id="ARBA00023136"/>
    </source>
</evidence>
<feature type="transmembrane region" description="Helical" evidence="6">
    <location>
        <begin position="194"/>
        <end position="213"/>
    </location>
</feature>
<gene>
    <name evidence="8" type="ORF">N0V93_005876</name>
</gene>
<dbReference type="Gene3D" id="1.20.1250.20">
    <property type="entry name" value="MFS general substrate transporter like domains"/>
    <property type="match status" value="2"/>
</dbReference>
<feature type="transmembrane region" description="Helical" evidence="6">
    <location>
        <begin position="419"/>
        <end position="438"/>
    </location>
</feature>
<dbReference type="OrthoDB" id="4078873at2759"/>
<keyword evidence="3 6" id="KW-1133">Transmembrane helix</keyword>
<dbReference type="Pfam" id="PF07690">
    <property type="entry name" value="MFS_1"/>
    <property type="match status" value="1"/>
</dbReference>
<name>A0A9W8YVA5_9PEZI</name>
<dbReference type="PANTHER" id="PTHR23501">
    <property type="entry name" value="MAJOR FACILITATOR SUPERFAMILY"/>
    <property type="match status" value="1"/>
</dbReference>
<sequence length="593" mass="64876">MSDQKLDRDNITTVRSTGFGTSSNEQQEAGLDEKANSDELLVFTDAATGGLTGVERIRATTQAWTKPWLITAFVFIWLVTFTDSFQQQMSGSFLPYVTSSFSLHGLVATTNIVATVVAGISKIPLARLMDMAGRNEGLMVMLVITVIALILMASCTNVTMYAAGQAFYWVGMNGVGFVLQVFQSDTTTLRNRFIWLGWTSTAYLPNAFTGPLVAEAFLEGSTWRWGYGAFAIIIPAVCAPLIAILAINVQRAKKQGLVPPRSGTSKSERRSVVQWCKYWTIEIDLIGIILAMAALSLLMLPLSLASYQAEKWRSPTIIALLCTGAVCLVLFVLHERRATKTFIRYELLKNRNILVACLLGGNTWISFYCYKLYFNSYLQVVYNISVSQAGYISSIYTIVSCACGPLFGLLFRWTNRFKWLGLVAVPIYILFTGLMIKFRTPGTPIGLVIMCEVFSSLSASALLPLEQAAIMTAIEQRDLSASLALLGVVTSIGGAAGQAISGAIWTNTLPSRLADYLPQELKSDAALIYGDLTVQLGYEWGSAGREAIIRAYAETQKYMLIASVAASIGSLVWVVLIKDDTLKDKEQTVGVLL</sequence>
<evidence type="ECO:0000256" key="2">
    <source>
        <dbReference type="ARBA" id="ARBA00022692"/>
    </source>
</evidence>
<accession>A0A9W8YVA5</accession>
<feature type="transmembrane region" description="Helical" evidence="6">
    <location>
        <begin position="225"/>
        <end position="247"/>
    </location>
</feature>
<dbReference type="PROSITE" id="PS50850">
    <property type="entry name" value="MFS"/>
    <property type="match status" value="1"/>
</dbReference>
<feature type="transmembrane region" description="Helical" evidence="6">
    <location>
        <begin position="63"/>
        <end position="81"/>
    </location>
</feature>
<feature type="compositionally biased region" description="Basic and acidic residues" evidence="5">
    <location>
        <begin position="1"/>
        <end position="10"/>
    </location>
</feature>
<feature type="domain" description="Major facilitator superfamily (MFS) profile" evidence="7">
    <location>
        <begin position="72"/>
        <end position="581"/>
    </location>
</feature>
<proteinExistence type="predicted"/>
<comment type="caution">
    <text evidence="8">The sequence shown here is derived from an EMBL/GenBank/DDBJ whole genome shotgun (WGS) entry which is preliminary data.</text>
</comment>
<feature type="compositionally biased region" description="Polar residues" evidence="5">
    <location>
        <begin position="11"/>
        <end position="27"/>
    </location>
</feature>
<feature type="transmembrane region" description="Helical" evidence="6">
    <location>
        <begin position="166"/>
        <end position="182"/>
    </location>
</feature>
<feature type="transmembrane region" description="Helical" evidence="6">
    <location>
        <begin position="101"/>
        <end position="125"/>
    </location>
</feature>
<comment type="subcellular location">
    <subcellularLocation>
        <location evidence="1">Membrane</location>
        <topology evidence="1">Multi-pass membrane protein</topology>
    </subcellularLocation>
</comment>
<feature type="transmembrane region" description="Helical" evidence="6">
    <location>
        <begin position="558"/>
        <end position="577"/>
    </location>
</feature>
<evidence type="ECO:0000259" key="7">
    <source>
        <dbReference type="PROSITE" id="PS50850"/>
    </source>
</evidence>
<keyword evidence="4 6" id="KW-0472">Membrane</keyword>
<dbReference type="InterPro" id="IPR011701">
    <property type="entry name" value="MFS"/>
</dbReference>
<evidence type="ECO:0000313" key="8">
    <source>
        <dbReference type="EMBL" id="KAJ4392251.1"/>
    </source>
</evidence>
<feature type="transmembrane region" description="Helical" evidence="6">
    <location>
        <begin position="312"/>
        <end position="333"/>
    </location>
</feature>
<dbReference type="InterPro" id="IPR036259">
    <property type="entry name" value="MFS_trans_sf"/>
</dbReference>
<dbReference type="GO" id="GO:0022857">
    <property type="term" value="F:transmembrane transporter activity"/>
    <property type="evidence" value="ECO:0007669"/>
    <property type="project" value="InterPro"/>
</dbReference>
<feature type="transmembrane region" description="Helical" evidence="6">
    <location>
        <begin position="483"/>
        <end position="505"/>
    </location>
</feature>
<keyword evidence="2 6" id="KW-0812">Transmembrane</keyword>
<protein>
    <recommendedName>
        <fullName evidence="7">Major facilitator superfamily (MFS) profile domain-containing protein</fullName>
    </recommendedName>
</protein>
<evidence type="ECO:0000256" key="3">
    <source>
        <dbReference type="ARBA" id="ARBA00022989"/>
    </source>
</evidence>
<feature type="transmembrane region" description="Helical" evidence="6">
    <location>
        <begin position="137"/>
        <end position="160"/>
    </location>
</feature>
<dbReference type="Proteomes" id="UP001140453">
    <property type="component" value="Unassembled WGS sequence"/>
</dbReference>
<keyword evidence="9" id="KW-1185">Reference proteome</keyword>
<dbReference type="InterPro" id="IPR020846">
    <property type="entry name" value="MFS_dom"/>
</dbReference>
<feature type="transmembrane region" description="Helical" evidence="6">
    <location>
        <begin position="393"/>
        <end position="412"/>
    </location>
</feature>
<feature type="transmembrane region" description="Helical" evidence="6">
    <location>
        <begin position="444"/>
        <end position="463"/>
    </location>
</feature>
<organism evidence="8 9">
    <name type="scientific">Gnomoniopsis smithogilvyi</name>
    <dbReference type="NCBI Taxonomy" id="1191159"/>
    <lineage>
        <taxon>Eukaryota</taxon>
        <taxon>Fungi</taxon>
        <taxon>Dikarya</taxon>
        <taxon>Ascomycota</taxon>
        <taxon>Pezizomycotina</taxon>
        <taxon>Sordariomycetes</taxon>
        <taxon>Sordariomycetidae</taxon>
        <taxon>Diaporthales</taxon>
        <taxon>Gnomoniaceae</taxon>
        <taxon>Gnomoniopsis</taxon>
    </lineage>
</organism>
<dbReference type="AlphaFoldDB" id="A0A9W8YVA5"/>
<evidence type="ECO:0000256" key="6">
    <source>
        <dbReference type="SAM" id="Phobius"/>
    </source>
</evidence>
<feature type="transmembrane region" description="Helical" evidence="6">
    <location>
        <begin position="278"/>
        <end position="300"/>
    </location>
</feature>
<dbReference type="GO" id="GO:0005886">
    <property type="term" value="C:plasma membrane"/>
    <property type="evidence" value="ECO:0007669"/>
    <property type="project" value="TreeGrafter"/>
</dbReference>